<dbReference type="RefSeq" id="XP_028139384.1">
    <property type="nucleotide sequence ID" value="XM_028283583.1"/>
</dbReference>
<evidence type="ECO:0000256" key="2">
    <source>
        <dbReference type="SAM" id="SignalP"/>
    </source>
</evidence>
<feature type="chain" id="PRO_5028370950" evidence="2">
    <location>
        <begin position="21"/>
        <end position="165"/>
    </location>
</feature>
<keyword evidence="1 2" id="KW-0732">Signal</keyword>
<dbReference type="InterPro" id="IPR050328">
    <property type="entry name" value="Dev_Immune_Receptor"/>
</dbReference>
<feature type="signal peptide" evidence="2">
    <location>
        <begin position="1"/>
        <end position="20"/>
    </location>
</feature>
<evidence type="ECO:0000313" key="3">
    <source>
        <dbReference type="RefSeq" id="XP_028139384.1"/>
    </source>
</evidence>
<sequence>MEKWLPILSSLLLPLAGLSTFEPSCKFHLSFLQGQQLTCNNVNMNYFHTVDIPLNRTHWFRCHNCTLDVLDESTFKFPKRNNISVVDLAYCGVRVLRKYAFENFFLMKVLVLHNNSIQILETMCFSGIKRVVHLDLSTNYIKILANNLFLELENLDILNLKLVID</sequence>
<reference evidence="3" key="1">
    <citation type="submission" date="2025-08" db="UniProtKB">
        <authorList>
            <consortium name="RefSeq"/>
        </authorList>
    </citation>
    <scope>IDENTIFICATION</scope>
    <source>
        <tissue evidence="3">Whole insect</tissue>
    </source>
</reference>
<dbReference type="InterPro" id="IPR032675">
    <property type="entry name" value="LRR_dom_sf"/>
</dbReference>
<protein>
    <submittedName>
        <fullName evidence="3">Connectin-like</fullName>
    </submittedName>
</protein>
<gene>
    <name evidence="3" type="primary">LOC114333650</name>
</gene>
<organism evidence="3">
    <name type="scientific">Diabrotica virgifera virgifera</name>
    <name type="common">western corn rootworm</name>
    <dbReference type="NCBI Taxonomy" id="50390"/>
    <lineage>
        <taxon>Eukaryota</taxon>
        <taxon>Metazoa</taxon>
        <taxon>Ecdysozoa</taxon>
        <taxon>Arthropoda</taxon>
        <taxon>Hexapoda</taxon>
        <taxon>Insecta</taxon>
        <taxon>Pterygota</taxon>
        <taxon>Neoptera</taxon>
        <taxon>Endopterygota</taxon>
        <taxon>Coleoptera</taxon>
        <taxon>Polyphaga</taxon>
        <taxon>Cucujiformia</taxon>
        <taxon>Chrysomeloidea</taxon>
        <taxon>Chrysomelidae</taxon>
        <taxon>Galerucinae</taxon>
        <taxon>Diabroticina</taxon>
        <taxon>Diabroticites</taxon>
        <taxon>Diabrotica</taxon>
    </lineage>
</organism>
<accession>A0A6P7FSK7</accession>
<dbReference type="PANTHER" id="PTHR24373:SF275">
    <property type="entry name" value="TIR DOMAIN-CONTAINING PROTEIN"/>
    <property type="match status" value="1"/>
</dbReference>
<name>A0A6P7FSK7_DIAVI</name>
<dbReference type="Gene3D" id="3.80.10.10">
    <property type="entry name" value="Ribonuclease Inhibitor"/>
    <property type="match status" value="1"/>
</dbReference>
<dbReference type="SUPFAM" id="SSF52058">
    <property type="entry name" value="L domain-like"/>
    <property type="match status" value="1"/>
</dbReference>
<dbReference type="AlphaFoldDB" id="A0A6P7FSK7"/>
<dbReference type="PANTHER" id="PTHR24373">
    <property type="entry name" value="SLIT RELATED LEUCINE-RICH REPEAT NEURONAL PROTEIN"/>
    <property type="match status" value="1"/>
</dbReference>
<dbReference type="InterPro" id="IPR001611">
    <property type="entry name" value="Leu-rich_rpt"/>
</dbReference>
<evidence type="ECO:0000256" key="1">
    <source>
        <dbReference type="ARBA" id="ARBA00022729"/>
    </source>
</evidence>
<proteinExistence type="predicted"/>
<dbReference type="OrthoDB" id="676979at2759"/>
<dbReference type="Pfam" id="PF13855">
    <property type="entry name" value="LRR_8"/>
    <property type="match status" value="1"/>
</dbReference>
<dbReference type="InParanoid" id="A0A6P7FSK7"/>